<name>A0A7L1BAK2_GYMTI</name>
<dbReference type="GO" id="GO:0007288">
    <property type="term" value="P:sperm axoneme assembly"/>
    <property type="evidence" value="ECO:0007669"/>
    <property type="project" value="TreeGrafter"/>
</dbReference>
<organism evidence="1 2">
    <name type="scientific">Gymnorhina tibicen</name>
    <name type="common">Australian magpie</name>
    <name type="synonym">Cracticus tibicen</name>
    <dbReference type="NCBI Taxonomy" id="9132"/>
    <lineage>
        <taxon>Eukaryota</taxon>
        <taxon>Metazoa</taxon>
        <taxon>Chordata</taxon>
        <taxon>Craniata</taxon>
        <taxon>Vertebrata</taxon>
        <taxon>Euteleostomi</taxon>
        <taxon>Archelosauria</taxon>
        <taxon>Archosauria</taxon>
        <taxon>Dinosauria</taxon>
        <taxon>Saurischia</taxon>
        <taxon>Theropoda</taxon>
        <taxon>Coelurosauria</taxon>
        <taxon>Aves</taxon>
        <taxon>Neognathae</taxon>
        <taxon>Neoaves</taxon>
        <taxon>Telluraves</taxon>
        <taxon>Australaves</taxon>
        <taxon>Passeriformes</taxon>
        <taxon>Artamidae</taxon>
        <taxon>Gymnorhina</taxon>
    </lineage>
</organism>
<evidence type="ECO:0000313" key="2">
    <source>
        <dbReference type="Proteomes" id="UP000579941"/>
    </source>
</evidence>
<sequence>NTIVFAGILHTTVVKQVRLKNPSNVTLAYNAVLLGRDAAEFSFPKGSTVTIPPMHQGILNVEFTIRFLYPAEAVLILFSNKVARVDGATMAFSLKSEVKNIEP</sequence>
<comment type="caution">
    <text evidence="1">The sequence shown here is derived from an EMBL/GenBank/DDBJ whole genome shotgun (WGS) entry which is preliminary data.</text>
</comment>
<evidence type="ECO:0000313" key="1">
    <source>
        <dbReference type="EMBL" id="NXM50369.1"/>
    </source>
</evidence>
<dbReference type="EMBL" id="VXAZ01009822">
    <property type="protein sequence ID" value="NXM50369.1"/>
    <property type="molecule type" value="Genomic_DNA"/>
</dbReference>
<proteinExistence type="predicted"/>
<feature type="non-terminal residue" evidence="1">
    <location>
        <position position="1"/>
    </location>
</feature>
<dbReference type="GO" id="GO:0005929">
    <property type="term" value="C:cilium"/>
    <property type="evidence" value="ECO:0007669"/>
    <property type="project" value="TreeGrafter"/>
</dbReference>
<dbReference type="PANTHER" id="PTHR45912">
    <property type="entry name" value="CILIA- AND FLAGELLA-ASSOCIATED PROTEIN 47"/>
    <property type="match status" value="1"/>
</dbReference>
<protein>
    <submittedName>
        <fullName evidence="1">CFA47 protein</fullName>
    </submittedName>
</protein>
<keyword evidence="2" id="KW-1185">Reference proteome</keyword>
<feature type="non-terminal residue" evidence="1">
    <location>
        <position position="103"/>
    </location>
</feature>
<dbReference type="AlphaFoldDB" id="A0A7L1BAK2"/>
<accession>A0A7L1BAK2</accession>
<reference evidence="1 2" key="1">
    <citation type="submission" date="2019-09" db="EMBL/GenBank/DDBJ databases">
        <title>Bird 10,000 Genomes (B10K) Project - Family phase.</title>
        <authorList>
            <person name="Zhang G."/>
        </authorList>
    </citation>
    <scope>NUCLEOTIDE SEQUENCE [LARGE SCALE GENOMIC DNA]</scope>
    <source>
        <strain evidence="1">B10K-DU-002-05</strain>
        <tissue evidence="1">Muscle</tissue>
    </source>
</reference>
<dbReference type="PANTHER" id="PTHR45912:SF3">
    <property type="entry name" value="CILIA- AND FLAGELLA-ASSOCIATED PROTEIN 47"/>
    <property type="match status" value="1"/>
</dbReference>
<gene>
    <name evidence="1" type="primary">Cfap47_3</name>
    <name evidence="1" type="ORF">GYMTIB_R02514</name>
</gene>
<dbReference type="Proteomes" id="UP000579941">
    <property type="component" value="Unassembled WGS sequence"/>
</dbReference>